<evidence type="ECO:0000256" key="1">
    <source>
        <dbReference type="ARBA" id="ARBA00007985"/>
    </source>
</evidence>
<dbReference type="PANTHER" id="PTHR21225">
    <property type="entry name" value="PHOSPHO-2-DEHYDRO-3-DEOXYHEPTONATE ALDOLASE DAHP SYNTHETASE"/>
    <property type="match status" value="1"/>
</dbReference>
<comment type="similarity">
    <text evidence="1 6">Belongs to the class-I DAHP synthase family.</text>
</comment>
<dbReference type="NCBIfam" id="TIGR00034">
    <property type="entry name" value="aroFGH"/>
    <property type="match status" value="2"/>
</dbReference>
<dbReference type="GO" id="GO:0005737">
    <property type="term" value="C:cytoplasm"/>
    <property type="evidence" value="ECO:0007669"/>
    <property type="project" value="TreeGrafter"/>
</dbReference>
<evidence type="ECO:0000259" key="7">
    <source>
        <dbReference type="Pfam" id="PF00793"/>
    </source>
</evidence>
<organism evidence="8 9">
    <name type="scientific">Podila minutissima</name>
    <dbReference type="NCBI Taxonomy" id="64525"/>
    <lineage>
        <taxon>Eukaryota</taxon>
        <taxon>Fungi</taxon>
        <taxon>Fungi incertae sedis</taxon>
        <taxon>Mucoromycota</taxon>
        <taxon>Mortierellomycotina</taxon>
        <taxon>Mortierellomycetes</taxon>
        <taxon>Mortierellales</taxon>
        <taxon>Mortierellaceae</taxon>
        <taxon>Podila</taxon>
    </lineage>
</organism>
<evidence type="ECO:0000256" key="5">
    <source>
        <dbReference type="ARBA" id="ARBA00047508"/>
    </source>
</evidence>
<dbReference type="PANTHER" id="PTHR21225:SF20">
    <property type="entry name" value="PHOSPHO-2-DEHYDRO-3-DEOXYHEPTONATE ALDOLASE"/>
    <property type="match status" value="1"/>
</dbReference>
<proteinExistence type="inferred from homology"/>
<dbReference type="PIRSF" id="PIRSF001361">
    <property type="entry name" value="DAHP_synthase"/>
    <property type="match status" value="1"/>
</dbReference>
<protein>
    <recommendedName>
        <fullName evidence="6">Phospho-2-dehydro-3-deoxyheptonate aldolase</fullName>
        <ecNumber evidence="6">2.5.1.54</ecNumber>
    </recommendedName>
</protein>
<reference evidence="8" key="1">
    <citation type="journal article" date="2020" name="Fungal Divers.">
        <title>Resolving the Mortierellaceae phylogeny through synthesis of multi-gene phylogenetics and phylogenomics.</title>
        <authorList>
            <person name="Vandepol N."/>
            <person name="Liber J."/>
            <person name="Desiro A."/>
            <person name="Na H."/>
            <person name="Kennedy M."/>
            <person name="Barry K."/>
            <person name="Grigoriev I.V."/>
            <person name="Miller A.N."/>
            <person name="O'Donnell K."/>
            <person name="Stajich J.E."/>
            <person name="Bonito G."/>
        </authorList>
    </citation>
    <scope>NUCLEOTIDE SEQUENCE</scope>
    <source>
        <strain evidence="8">NVP1</strain>
    </source>
</reference>
<dbReference type="GO" id="GO:0003849">
    <property type="term" value="F:3-deoxy-7-phosphoheptulonate synthase activity"/>
    <property type="evidence" value="ECO:0007669"/>
    <property type="project" value="UniProtKB-EC"/>
</dbReference>
<dbReference type="EMBL" id="JAAAUY010000208">
    <property type="protein sequence ID" value="KAF9333333.1"/>
    <property type="molecule type" value="Genomic_DNA"/>
</dbReference>
<evidence type="ECO:0000256" key="3">
    <source>
        <dbReference type="ARBA" id="ARBA00022679"/>
    </source>
</evidence>
<evidence type="ECO:0000256" key="6">
    <source>
        <dbReference type="PIRNR" id="PIRNR001361"/>
    </source>
</evidence>
<keyword evidence="3 6" id="KW-0808">Transferase</keyword>
<keyword evidence="9" id="KW-1185">Reference proteome</keyword>
<dbReference type="SUPFAM" id="SSF51569">
    <property type="entry name" value="Aldolase"/>
    <property type="match status" value="1"/>
</dbReference>
<feature type="domain" description="DAHP synthetase I/KDSA" evidence="7">
    <location>
        <begin position="141"/>
        <end position="315"/>
    </location>
</feature>
<dbReference type="GO" id="GO:0009073">
    <property type="term" value="P:aromatic amino acid family biosynthetic process"/>
    <property type="evidence" value="ECO:0007669"/>
    <property type="project" value="UniProtKB-KW"/>
</dbReference>
<evidence type="ECO:0000256" key="2">
    <source>
        <dbReference type="ARBA" id="ARBA00022605"/>
    </source>
</evidence>
<evidence type="ECO:0000313" key="8">
    <source>
        <dbReference type="EMBL" id="KAF9333333.1"/>
    </source>
</evidence>
<dbReference type="InterPro" id="IPR006219">
    <property type="entry name" value="DAHP_synth_1"/>
</dbReference>
<dbReference type="EC" id="2.5.1.54" evidence="6"/>
<gene>
    <name evidence="8" type="ORF">BG006_003748</name>
</gene>
<dbReference type="InterPro" id="IPR006218">
    <property type="entry name" value="DAHP1/KDSA"/>
</dbReference>
<name>A0A9P5VN55_9FUNG</name>
<accession>A0A9P5VN55</accession>
<keyword evidence="4 6" id="KW-0057">Aromatic amino acid biosynthesis</keyword>
<comment type="caution">
    <text evidence="8">The sequence shown here is derived from an EMBL/GenBank/DDBJ whole genome shotgun (WGS) entry which is preliminary data.</text>
</comment>
<dbReference type="Gene3D" id="3.20.20.70">
    <property type="entry name" value="Aldolase class I"/>
    <property type="match status" value="2"/>
</dbReference>
<dbReference type="Pfam" id="PF00793">
    <property type="entry name" value="DAHP_synth_1"/>
    <property type="match status" value="2"/>
</dbReference>
<dbReference type="GO" id="GO:0008652">
    <property type="term" value="P:amino acid biosynthetic process"/>
    <property type="evidence" value="ECO:0007669"/>
    <property type="project" value="UniProtKB-KW"/>
</dbReference>
<comment type="catalytic activity">
    <reaction evidence="5 6">
        <text>D-erythrose 4-phosphate + phosphoenolpyruvate + H2O = 7-phospho-2-dehydro-3-deoxy-D-arabino-heptonate + phosphate</text>
        <dbReference type="Rhea" id="RHEA:14717"/>
        <dbReference type="ChEBI" id="CHEBI:15377"/>
        <dbReference type="ChEBI" id="CHEBI:16897"/>
        <dbReference type="ChEBI" id="CHEBI:43474"/>
        <dbReference type="ChEBI" id="CHEBI:58394"/>
        <dbReference type="ChEBI" id="CHEBI:58702"/>
        <dbReference type="EC" id="2.5.1.54"/>
    </reaction>
</comment>
<dbReference type="InterPro" id="IPR013785">
    <property type="entry name" value="Aldolase_TIM"/>
</dbReference>
<evidence type="ECO:0000313" key="9">
    <source>
        <dbReference type="Proteomes" id="UP000696485"/>
    </source>
</evidence>
<feature type="domain" description="DAHP synthetase I/KDSA" evidence="7">
    <location>
        <begin position="51"/>
        <end position="131"/>
    </location>
</feature>
<evidence type="ECO:0000256" key="4">
    <source>
        <dbReference type="ARBA" id="ARBA00023141"/>
    </source>
</evidence>
<keyword evidence="2 6" id="KW-0028">Amino-acid biosynthesis</keyword>
<dbReference type="AlphaFoldDB" id="A0A9P5VN55"/>
<dbReference type="Proteomes" id="UP000696485">
    <property type="component" value="Unassembled WGS sequence"/>
</dbReference>
<sequence>MPSETLSHSPKIGFQDALNELDDKRIKILMEDLPLSLAAAQTIITGRQAAEEIIKGRDDRLLVIVGPCSIHDTKAAIEYAHKLKAYAAEASADLAIIMRVYFEKPRTTVGWKGLINDPQLNNSFQINKGLRIARTLLLDLSQIHRELASGLSVPVGFKNGTDGSVSVALDAIKSASSGHHFLSVTKQGLSAIVSTEGNDSCHVILRGGSKGPNYAEEDIKAVSDKLTAAKLPARIMVDCSHGNSSKIFSRQMVVAEDLAKQMAGSAMSGDAIMGVMIESHLKEGRQDIPAGGPQGLVYGQSVTDACISWENTVVLLDNLREGVRQRRARRSGRA</sequence>